<protein>
    <submittedName>
        <fullName evidence="4">Methylglyoxal reductase (NADPH-dependent) gre2</fullName>
    </submittedName>
</protein>
<name>A0A427YCJ7_9TREE</name>
<dbReference type="FunFam" id="3.40.50.720:FF:000191">
    <property type="entry name" value="Methylglyoxal reductase (NADPH-dependent)"/>
    <property type="match status" value="1"/>
</dbReference>
<comment type="similarity">
    <text evidence="2">Belongs to the NAD(P)-dependent epimerase/dehydratase family. Dihydroflavonol-4-reductase subfamily.</text>
</comment>
<evidence type="ECO:0000256" key="2">
    <source>
        <dbReference type="ARBA" id="ARBA00023445"/>
    </source>
</evidence>
<dbReference type="Gene3D" id="3.40.50.720">
    <property type="entry name" value="NAD(P)-binding Rossmann-like Domain"/>
    <property type="match status" value="1"/>
</dbReference>
<organism evidence="4 5">
    <name type="scientific">Saitozyma podzolica</name>
    <dbReference type="NCBI Taxonomy" id="1890683"/>
    <lineage>
        <taxon>Eukaryota</taxon>
        <taxon>Fungi</taxon>
        <taxon>Dikarya</taxon>
        <taxon>Basidiomycota</taxon>
        <taxon>Agaricomycotina</taxon>
        <taxon>Tremellomycetes</taxon>
        <taxon>Tremellales</taxon>
        <taxon>Trimorphomycetaceae</taxon>
        <taxon>Saitozyma</taxon>
    </lineage>
</organism>
<dbReference type="Pfam" id="PF01370">
    <property type="entry name" value="Epimerase"/>
    <property type="match status" value="1"/>
</dbReference>
<keyword evidence="1" id="KW-0560">Oxidoreductase</keyword>
<reference evidence="4 5" key="1">
    <citation type="submission" date="2018-11" db="EMBL/GenBank/DDBJ databases">
        <title>Genome sequence of Saitozyma podzolica DSM 27192.</title>
        <authorList>
            <person name="Aliyu H."/>
            <person name="Gorte O."/>
            <person name="Ochsenreither K."/>
        </authorList>
    </citation>
    <scope>NUCLEOTIDE SEQUENCE [LARGE SCALE GENOMIC DNA]</scope>
    <source>
        <strain evidence="4 5">DSM 27192</strain>
    </source>
</reference>
<evidence type="ECO:0000313" key="5">
    <source>
        <dbReference type="Proteomes" id="UP000279259"/>
    </source>
</evidence>
<comment type="caution">
    <text evidence="4">The sequence shown here is derived from an EMBL/GenBank/DDBJ whole genome shotgun (WGS) entry which is preliminary data.</text>
</comment>
<dbReference type="SUPFAM" id="SSF51735">
    <property type="entry name" value="NAD(P)-binding Rossmann-fold domains"/>
    <property type="match status" value="1"/>
</dbReference>
<feature type="domain" description="NAD-dependent epimerase/dehydratase" evidence="3">
    <location>
        <begin position="10"/>
        <end position="269"/>
    </location>
</feature>
<dbReference type="InterPro" id="IPR001509">
    <property type="entry name" value="Epimerase_deHydtase"/>
</dbReference>
<dbReference type="STRING" id="1890683.A0A427YCJ7"/>
<dbReference type="InterPro" id="IPR050425">
    <property type="entry name" value="NAD(P)_dehydrat-like"/>
</dbReference>
<evidence type="ECO:0000313" key="4">
    <source>
        <dbReference type="EMBL" id="RSH88684.1"/>
    </source>
</evidence>
<accession>A0A427YCJ7</accession>
<dbReference type="OrthoDB" id="2735536at2759"/>
<gene>
    <name evidence="4" type="primary">GRE2_6</name>
    <name evidence="4" type="ORF">EHS25_002911</name>
</gene>
<evidence type="ECO:0000256" key="1">
    <source>
        <dbReference type="ARBA" id="ARBA00023002"/>
    </source>
</evidence>
<dbReference type="GO" id="GO:0016616">
    <property type="term" value="F:oxidoreductase activity, acting on the CH-OH group of donors, NAD or NADP as acceptor"/>
    <property type="evidence" value="ECO:0007669"/>
    <property type="project" value="TreeGrafter"/>
</dbReference>
<dbReference type="EMBL" id="RSCD01000016">
    <property type="protein sequence ID" value="RSH88684.1"/>
    <property type="molecule type" value="Genomic_DNA"/>
</dbReference>
<dbReference type="InterPro" id="IPR036291">
    <property type="entry name" value="NAD(P)-bd_dom_sf"/>
</dbReference>
<dbReference type="PANTHER" id="PTHR10366">
    <property type="entry name" value="NAD DEPENDENT EPIMERASE/DEHYDRATASE"/>
    <property type="match status" value="1"/>
</dbReference>
<dbReference type="CDD" id="cd05227">
    <property type="entry name" value="AR_SDR_e"/>
    <property type="match status" value="1"/>
</dbReference>
<dbReference type="Proteomes" id="UP000279259">
    <property type="component" value="Unassembled WGS sequence"/>
</dbReference>
<sequence>MPTISKGDYILVTGASGFIAVHTVLAFLDAGYRVRGTVRSKSKGDYLVKLFTAKGHQGKFDYVLVDDITKPNAFDEAVKDIDAVAHLASPFYVSGVKDPQELIHPAIEGTVGVLKSVQKVNPKIKRVVITSSFYSMINMDSNKSPYHYTEKDWNVDSPAHVEKNGANSYGGHSYAASKTLAERAFWKFLQDEKPSWDGATINPPYVIGAILQECETPEKLNTSVAIFYQWAAGNRKEADLPGAPEAGSWVDVSDVALAHVRALEVPEASGQRFSTSAGAFTPQDYVDVLHKDFPDLKNVPVGKTNAHDEYTKDMDFVDGSKAEKVLGIKYKSFEQTVVEMCKSVRERFGF</sequence>
<dbReference type="AlphaFoldDB" id="A0A427YCJ7"/>
<evidence type="ECO:0000259" key="3">
    <source>
        <dbReference type="Pfam" id="PF01370"/>
    </source>
</evidence>
<keyword evidence="5" id="KW-1185">Reference proteome</keyword>
<proteinExistence type="inferred from homology"/>
<dbReference type="PANTHER" id="PTHR10366:SF564">
    <property type="entry name" value="STEROL-4-ALPHA-CARBOXYLATE 3-DEHYDROGENASE, DECARBOXYLATING"/>
    <property type="match status" value="1"/>
</dbReference>